<feature type="transmembrane region" description="Helical" evidence="8">
    <location>
        <begin position="97"/>
        <end position="116"/>
    </location>
</feature>
<evidence type="ECO:0000256" key="8">
    <source>
        <dbReference type="RuleBase" id="RU363032"/>
    </source>
</evidence>
<protein>
    <submittedName>
        <fullName evidence="10">Amino acid ABC transporter permease</fullName>
    </submittedName>
</protein>
<dbReference type="EMBL" id="CP014672">
    <property type="protein sequence ID" value="ANW99151.1"/>
    <property type="molecule type" value="Genomic_DNA"/>
</dbReference>
<dbReference type="InterPro" id="IPR010065">
    <property type="entry name" value="AA_ABC_transptr_permease_3TM"/>
</dbReference>
<dbReference type="InterPro" id="IPR035906">
    <property type="entry name" value="MetI-like_sf"/>
</dbReference>
<sequence>MRPFSPLYIPKVFFELLTSFPVTVLMLVGSVIFGSLLGFVLARAKISGGKISKILADAYIGVMRCTPPIVLLFIVYYGLPELLLSTAGIDINNVNKGVFVLVTYTLLYGATISEIMRSAYESVDKGQWEAAVSIGLSPFQAFYRIMLPQATAVALPNFCNLLINLMKDGALAFTIGLVDIMGRGSLIISRNFGAYALETYIALALIYWCLTLVIEKTFSVLEKSLLRGKRSLAE</sequence>
<keyword evidence="5" id="KW-0029">Amino-acid transport</keyword>
<name>A0A1B1YEG0_THEST</name>
<organism evidence="10 11">
    <name type="scientific">Thermoclostridium stercorarium subsp. thermolacticum DSM 2910</name>
    <dbReference type="NCBI Taxonomy" id="1121336"/>
    <lineage>
        <taxon>Bacteria</taxon>
        <taxon>Bacillati</taxon>
        <taxon>Bacillota</taxon>
        <taxon>Clostridia</taxon>
        <taxon>Eubacteriales</taxon>
        <taxon>Oscillospiraceae</taxon>
        <taxon>Thermoclostridium</taxon>
    </lineage>
</organism>
<dbReference type="InterPro" id="IPR000515">
    <property type="entry name" value="MetI-like"/>
</dbReference>
<feature type="transmembrane region" description="Helical" evidence="8">
    <location>
        <begin position="200"/>
        <end position="221"/>
    </location>
</feature>
<gene>
    <name evidence="10" type="ORF">CSTERTH_08995</name>
</gene>
<evidence type="ECO:0000256" key="7">
    <source>
        <dbReference type="ARBA" id="ARBA00023136"/>
    </source>
</evidence>
<comment type="subcellular location">
    <subcellularLocation>
        <location evidence="1 8">Cell membrane</location>
        <topology evidence="1 8">Multi-pass membrane protein</topology>
    </subcellularLocation>
</comment>
<evidence type="ECO:0000256" key="4">
    <source>
        <dbReference type="ARBA" id="ARBA00022692"/>
    </source>
</evidence>
<dbReference type="AlphaFoldDB" id="A0A1B1YEG0"/>
<evidence type="ECO:0000256" key="2">
    <source>
        <dbReference type="ARBA" id="ARBA00022448"/>
    </source>
</evidence>
<dbReference type="Gene3D" id="1.10.3720.10">
    <property type="entry name" value="MetI-like"/>
    <property type="match status" value="1"/>
</dbReference>
<evidence type="ECO:0000313" key="10">
    <source>
        <dbReference type="EMBL" id="ANW99151.1"/>
    </source>
</evidence>
<feature type="transmembrane region" description="Helical" evidence="8">
    <location>
        <begin position="54"/>
        <end position="77"/>
    </location>
</feature>
<evidence type="ECO:0000256" key="1">
    <source>
        <dbReference type="ARBA" id="ARBA00004651"/>
    </source>
</evidence>
<dbReference type="Pfam" id="PF00528">
    <property type="entry name" value="BPD_transp_1"/>
    <property type="match status" value="1"/>
</dbReference>
<evidence type="ECO:0000256" key="6">
    <source>
        <dbReference type="ARBA" id="ARBA00022989"/>
    </source>
</evidence>
<dbReference type="OrthoDB" id="9787841at2"/>
<keyword evidence="2 8" id="KW-0813">Transport</keyword>
<dbReference type="NCBIfam" id="TIGR01726">
    <property type="entry name" value="HEQRo_perm_3TM"/>
    <property type="match status" value="1"/>
</dbReference>
<dbReference type="GO" id="GO:0006865">
    <property type="term" value="P:amino acid transport"/>
    <property type="evidence" value="ECO:0007669"/>
    <property type="project" value="UniProtKB-KW"/>
</dbReference>
<dbReference type="PANTHER" id="PTHR30614">
    <property type="entry name" value="MEMBRANE COMPONENT OF AMINO ACID ABC TRANSPORTER"/>
    <property type="match status" value="1"/>
</dbReference>
<keyword evidence="7 8" id="KW-0472">Membrane</keyword>
<feature type="transmembrane region" description="Helical" evidence="8">
    <location>
        <begin position="20"/>
        <end position="42"/>
    </location>
</feature>
<dbReference type="RefSeq" id="WP_065821377.1">
    <property type="nucleotide sequence ID" value="NZ_CP014672.1"/>
</dbReference>
<evidence type="ECO:0000256" key="3">
    <source>
        <dbReference type="ARBA" id="ARBA00022475"/>
    </source>
</evidence>
<reference evidence="10 11" key="1">
    <citation type="submission" date="2016-02" db="EMBL/GenBank/DDBJ databases">
        <title>Comparison of Clostridium stercorarium subspecies using comparative genomics and transcriptomics.</title>
        <authorList>
            <person name="Schellenberg J."/>
            <person name="Thallinger G."/>
            <person name="Levin D.B."/>
            <person name="Zhang X."/>
            <person name="Alvare G."/>
            <person name="Fristensky B."/>
            <person name="Sparling R."/>
        </authorList>
    </citation>
    <scope>NUCLEOTIDE SEQUENCE [LARGE SCALE GENOMIC DNA]</scope>
    <source>
        <strain evidence="10 11">DSM 2910</strain>
    </source>
</reference>
<dbReference type="CDD" id="cd06261">
    <property type="entry name" value="TM_PBP2"/>
    <property type="match status" value="1"/>
</dbReference>
<feature type="domain" description="ABC transmembrane type-1" evidence="9">
    <location>
        <begin position="16"/>
        <end position="218"/>
    </location>
</feature>
<dbReference type="Proteomes" id="UP000092971">
    <property type="component" value="Chromosome"/>
</dbReference>
<evidence type="ECO:0000259" key="9">
    <source>
        <dbReference type="PROSITE" id="PS50928"/>
    </source>
</evidence>
<accession>A0A1B1YEG0</accession>
<comment type="similarity">
    <text evidence="8">Belongs to the binding-protein-dependent transport system permease family.</text>
</comment>
<dbReference type="InterPro" id="IPR043429">
    <property type="entry name" value="ArtM/GltK/GlnP/TcyL/YhdX-like"/>
</dbReference>
<keyword evidence="3" id="KW-1003">Cell membrane</keyword>
<dbReference type="PANTHER" id="PTHR30614:SF0">
    <property type="entry name" value="L-CYSTINE TRANSPORT SYSTEM PERMEASE PROTEIN TCYL"/>
    <property type="match status" value="1"/>
</dbReference>
<dbReference type="PROSITE" id="PS50928">
    <property type="entry name" value="ABC_TM1"/>
    <property type="match status" value="1"/>
</dbReference>
<dbReference type="GO" id="GO:0043190">
    <property type="term" value="C:ATP-binding cassette (ABC) transporter complex"/>
    <property type="evidence" value="ECO:0007669"/>
    <property type="project" value="InterPro"/>
</dbReference>
<evidence type="ECO:0000313" key="11">
    <source>
        <dbReference type="Proteomes" id="UP000092971"/>
    </source>
</evidence>
<evidence type="ECO:0000256" key="5">
    <source>
        <dbReference type="ARBA" id="ARBA00022970"/>
    </source>
</evidence>
<keyword evidence="6 8" id="KW-1133">Transmembrane helix</keyword>
<dbReference type="GO" id="GO:0022857">
    <property type="term" value="F:transmembrane transporter activity"/>
    <property type="evidence" value="ECO:0007669"/>
    <property type="project" value="InterPro"/>
</dbReference>
<keyword evidence="4 8" id="KW-0812">Transmembrane</keyword>
<proteinExistence type="inferred from homology"/>
<dbReference type="SUPFAM" id="SSF161098">
    <property type="entry name" value="MetI-like"/>
    <property type="match status" value="1"/>
</dbReference>